<keyword evidence="2 9" id="KW-0028">Amino-acid biosynthesis</keyword>
<dbReference type="HAMAP" id="MF_00278">
    <property type="entry name" value="HisH"/>
    <property type="match status" value="1"/>
</dbReference>
<comment type="similarity">
    <text evidence="9">In the C-terminal section; belongs to the HisA/HisF family.</text>
</comment>
<dbReference type="InterPro" id="IPR011060">
    <property type="entry name" value="RibuloseP-bd_barrel"/>
</dbReference>
<dbReference type="RefSeq" id="XP_017988315.1">
    <property type="nucleotide sequence ID" value="XM_018132826.1"/>
</dbReference>
<feature type="active site" description="For GATase activity" evidence="10">
    <location>
        <position position="197"/>
    </location>
</feature>
<evidence type="ECO:0000256" key="8">
    <source>
        <dbReference type="ARBA" id="ARBA00049534"/>
    </source>
</evidence>
<dbReference type="CDD" id="cd04731">
    <property type="entry name" value="HisF"/>
    <property type="match status" value="1"/>
</dbReference>
<dbReference type="InterPro" id="IPR004651">
    <property type="entry name" value="HisF"/>
</dbReference>
<evidence type="ECO:0000256" key="1">
    <source>
        <dbReference type="ARBA" id="ARBA00005091"/>
    </source>
</evidence>
<keyword evidence="5 9" id="KW-0368">Histidine biosynthesis</keyword>
<dbReference type="EMBL" id="CP014245">
    <property type="protein sequence ID" value="AMD21319.1"/>
    <property type="molecule type" value="Genomic_DNA"/>
</dbReference>
<feature type="active site" description="For GATase activity" evidence="10">
    <location>
        <position position="195"/>
    </location>
</feature>
<comment type="pathway">
    <text evidence="1 9">Amino-acid biosynthesis; L-histidine biosynthesis; L-histidine from 5-phospho-alpha-D-ribose 1-diphosphate: step 5/9.</text>
</comment>
<evidence type="ECO:0000313" key="13">
    <source>
        <dbReference type="EMBL" id="AMD21319.1"/>
    </source>
</evidence>
<evidence type="ECO:0000256" key="2">
    <source>
        <dbReference type="ARBA" id="ARBA00022605"/>
    </source>
</evidence>
<dbReference type="OrthoDB" id="10254903at2759"/>
<evidence type="ECO:0000256" key="7">
    <source>
        <dbReference type="ARBA" id="ARBA00047838"/>
    </source>
</evidence>
<evidence type="ECO:0000256" key="3">
    <source>
        <dbReference type="ARBA" id="ARBA00022801"/>
    </source>
</evidence>
<evidence type="ECO:0000256" key="9">
    <source>
        <dbReference type="PIRNR" id="PIRNR036936"/>
    </source>
</evidence>
<dbReference type="NCBIfam" id="TIGR00735">
    <property type="entry name" value="hisF"/>
    <property type="match status" value="1"/>
</dbReference>
<dbReference type="Pfam" id="PF00117">
    <property type="entry name" value="GATase"/>
    <property type="match status" value="1"/>
</dbReference>
<feature type="active site" evidence="10">
    <location>
        <position position="246"/>
    </location>
</feature>
<dbReference type="EC" id="3.5.1.2" evidence="9"/>
<evidence type="ECO:0000256" key="4">
    <source>
        <dbReference type="ARBA" id="ARBA00022962"/>
    </source>
</evidence>
<protein>
    <recommendedName>
        <fullName evidence="9">Imidazole glycerol phosphate synthase hisHF</fullName>
    </recommendedName>
    <domain>
        <recommendedName>
            <fullName evidence="9">Glutaminase</fullName>
            <ecNumber evidence="9">3.5.1.2</ecNumber>
        </recommendedName>
    </domain>
    <domain>
        <recommendedName>
            <fullName evidence="9">Cyclase</fullName>
        </recommendedName>
    </domain>
</protein>
<comment type="catalytic activity">
    <reaction evidence="7 9">
        <text>5-[(5-phospho-1-deoxy-D-ribulos-1-ylimino)methylamino]-1-(5-phospho-beta-D-ribosyl)imidazole-4-carboxamide + L-glutamine = D-erythro-1-(imidazol-4-yl)glycerol 3-phosphate + 5-amino-1-(5-phospho-beta-D-ribosyl)imidazole-4-carboxamide + L-glutamate + H(+)</text>
        <dbReference type="Rhea" id="RHEA:24793"/>
        <dbReference type="ChEBI" id="CHEBI:15378"/>
        <dbReference type="ChEBI" id="CHEBI:29985"/>
        <dbReference type="ChEBI" id="CHEBI:58278"/>
        <dbReference type="ChEBI" id="CHEBI:58359"/>
        <dbReference type="ChEBI" id="CHEBI:58475"/>
        <dbReference type="ChEBI" id="CHEBI:58525"/>
        <dbReference type="EC" id="4.3.2.10"/>
    </reaction>
</comment>
<feature type="active site" description="For GATase activity" evidence="10">
    <location>
        <position position="83"/>
    </location>
</feature>
<keyword evidence="6 9" id="KW-0456">Lyase</keyword>
<accession>A0A0X8HTT1</accession>
<dbReference type="NCBIfam" id="TIGR01855">
    <property type="entry name" value="IMP_synth_hisH"/>
    <property type="match status" value="1"/>
</dbReference>
<evidence type="ECO:0000256" key="11">
    <source>
        <dbReference type="RuleBase" id="RU003657"/>
    </source>
</evidence>
<evidence type="ECO:0000313" key="14">
    <source>
        <dbReference type="Proteomes" id="UP000243052"/>
    </source>
</evidence>
<dbReference type="SUPFAM" id="SSF51366">
    <property type="entry name" value="Ribulose-phoshate binding barrel"/>
    <property type="match status" value="1"/>
</dbReference>
<evidence type="ECO:0000256" key="6">
    <source>
        <dbReference type="ARBA" id="ARBA00023239"/>
    </source>
</evidence>
<dbReference type="PROSITE" id="PS51273">
    <property type="entry name" value="GATASE_TYPE_1"/>
    <property type="match status" value="1"/>
</dbReference>
<dbReference type="GeneID" id="28724603"/>
<dbReference type="Proteomes" id="UP000243052">
    <property type="component" value="Chromosome v"/>
</dbReference>
<evidence type="ECO:0000256" key="10">
    <source>
        <dbReference type="PIRSR" id="PIRSR036936-1"/>
    </source>
</evidence>
<dbReference type="AlphaFoldDB" id="A0A0X8HTT1"/>
<dbReference type="Gene3D" id="3.40.50.880">
    <property type="match status" value="1"/>
</dbReference>
<feature type="domain" description="Glutamine amidotransferase" evidence="12">
    <location>
        <begin position="6"/>
        <end position="208"/>
    </location>
</feature>
<dbReference type="GO" id="GO:0016829">
    <property type="term" value="F:lyase activity"/>
    <property type="evidence" value="ECO:0007669"/>
    <property type="project" value="UniProtKB-KW"/>
</dbReference>
<comment type="catalytic activity">
    <reaction evidence="8 9">
        <text>L-glutamine + H2O = L-glutamate + NH4(+)</text>
        <dbReference type="Rhea" id="RHEA:15889"/>
        <dbReference type="ChEBI" id="CHEBI:15377"/>
        <dbReference type="ChEBI" id="CHEBI:28938"/>
        <dbReference type="ChEBI" id="CHEBI:29985"/>
        <dbReference type="ChEBI" id="CHEBI:58359"/>
        <dbReference type="EC" id="3.5.1.2"/>
    </reaction>
</comment>
<dbReference type="GO" id="GO:0000105">
    <property type="term" value="P:L-histidine biosynthetic process"/>
    <property type="evidence" value="ECO:0007669"/>
    <property type="project" value="UniProtKB-UniRule"/>
</dbReference>
<dbReference type="Gene3D" id="3.20.20.70">
    <property type="entry name" value="Aldolase class I"/>
    <property type="match status" value="1"/>
</dbReference>
<keyword evidence="14" id="KW-1185">Reference proteome</keyword>
<keyword evidence="9" id="KW-0511">Multifunctional enzyme</keyword>
<name>A0A0X8HTT1_9SACH</name>
<evidence type="ECO:0000256" key="5">
    <source>
        <dbReference type="ARBA" id="ARBA00023102"/>
    </source>
</evidence>
<dbReference type="InterPro" id="IPR013785">
    <property type="entry name" value="Aldolase_TIM"/>
</dbReference>
<dbReference type="InterPro" id="IPR014640">
    <property type="entry name" value="IGPS_HisHF"/>
</dbReference>
<dbReference type="Pfam" id="PF00977">
    <property type="entry name" value="His_biosynth"/>
    <property type="match status" value="1"/>
</dbReference>
<dbReference type="SUPFAM" id="SSF52317">
    <property type="entry name" value="Class I glutamine amidotransferase-like"/>
    <property type="match status" value="1"/>
</dbReference>
<comment type="similarity">
    <text evidence="11">Belongs to the HisA/HisF family.</text>
</comment>
<comment type="function">
    <text evidence="9">IGPS catalyzes the conversion of PRFAR and glutamine to IGP, AICAR and glutamate. The glutaminase domain produces the ammonia necessary for the cyclase domain to produce IGP and AICAR from PRFAR. The ammonia is channeled to the active site of the cyclase domain.</text>
</comment>
<dbReference type="PIRSF" id="PIRSF036936">
    <property type="entry name" value="IGPS_HisHF"/>
    <property type="match status" value="1"/>
</dbReference>
<keyword evidence="4 9" id="KW-0315">Glutamine amidotransferase</keyword>
<feature type="active site" evidence="10">
    <location>
        <position position="409"/>
    </location>
</feature>
<dbReference type="PROSITE" id="PS51274">
    <property type="entry name" value="GATASE_COBBQ"/>
    <property type="match status" value="1"/>
</dbReference>
<dbReference type="GO" id="GO:0000107">
    <property type="term" value="F:imidazoleglycerol-phosphate synthase activity"/>
    <property type="evidence" value="ECO:0007669"/>
    <property type="project" value="UniProtKB-UniRule"/>
</dbReference>
<keyword evidence="3 9" id="KW-0378">Hydrolase</keyword>
<organism evidence="13 14">
    <name type="scientific">Eremothecium sinecaudum</name>
    <dbReference type="NCBI Taxonomy" id="45286"/>
    <lineage>
        <taxon>Eukaryota</taxon>
        <taxon>Fungi</taxon>
        <taxon>Dikarya</taxon>
        <taxon>Ascomycota</taxon>
        <taxon>Saccharomycotina</taxon>
        <taxon>Saccharomycetes</taxon>
        <taxon>Saccharomycetales</taxon>
        <taxon>Saccharomycetaceae</taxon>
        <taxon>Eremothecium</taxon>
    </lineage>
</organism>
<dbReference type="UniPathway" id="UPA00031">
    <property type="reaction ID" value="UER00010"/>
</dbReference>
<dbReference type="PANTHER" id="PTHR21235">
    <property type="entry name" value="IMIDAZOLE GLYCEROL PHOSPHATE SYNTHASE SUBUNIT HISF/H IGP SYNTHASE SUBUNIT HISF/H"/>
    <property type="match status" value="1"/>
</dbReference>
<dbReference type="InterPro" id="IPR017926">
    <property type="entry name" value="GATASE"/>
</dbReference>
<dbReference type="InterPro" id="IPR029062">
    <property type="entry name" value="Class_I_gatase-like"/>
</dbReference>
<dbReference type="STRING" id="45286.A0A0X8HTT1"/>
<sequence length="556" mass="61534">MSKVHVIDLDSGNLQSIRNVVEYLGYEVYIVKRWDDPELKLANRLLLPGVGNFGHFLHNMRNSGFEEPIRAYIRSGKPIMGICVGLQAFFKSSEEAPGVDGLGLFDMSLTRFDDTSKPVPEIGWNTIKLTPQSFFGLDPSQSYYFDHSYAAIVAPEHDKERELQCKGWQFATTKYGDERFIAAIMKDNVFATQFHPEKSGKAGLRVIELFIKQEHPLPKVLEPHQTNFSSDYSNYGLTRRVIACLDVRTDDNGELVVTKGHQYDVREGSDVGTKGKVRNLGHPAALAQAYYDQGADAITFMNITSFRHSPLEDTGMIDVLKSAARTVFVPLVVGGGIKDTLDKETGEMIPALKIASKYFMSGADKVSIASDAVKASQRYYELGGLTDGKSSIEMISKAYGSQAVVVSIDPKRVYVNEPQDTVNKTIKTKYPNEQGQDWCWYMCTIDGGRKSTNIGVWEVLKACEALGAGEILLNCMDKDGTNSGYDIELLKLAKEAVKIPIIASSGAGKPDHFREAFIETTVDACLAAGMFHNGSYTVRDVKDHLSLNGLKVRVEQ</sequence>
<evidence type="ECO:0000259" key="12">
    <source>
        <dbReference type="Pfam" id="PF00117"/>
    </source>
</evidence>
<dbReference type="GO" id="GO:0004359">
    <property type="term" value="F:glutaminase activity"/>
    <property type="evidence" value="ECO:0007669"/>
    <property type="project" value="UniProtKB-EC"/>
</dbReference>
<dbReference type="InterPro" id="IPR050064">
    <property type="entry name" value="IGPS_HisA/HisF"/>
</dbReference>
<proteinExistence type="inferred from homology"/>
<dbReference type="InterPro" id="IPR006062">
    <property type="entry name" value="His_biosynth"/>
</dbReference>
<dbReference type="PANTHER" id="PTHR21235:SF2">
    <property type="entry name" value="IMIDAZOLE GLYCEROL PHOSPHATE SYNTHASE HISHF"/>
    <property type="match status" value="1"/>
</dbReference>
<dbReference type="InterPro" id="IPR010139">
    <property type="entry name" value="Imidazole-glycPsynth_HisH"/>
</dbReference>
<gene>
    <name evidence="13" type="ORF">AW171_hschr53264</name>
</gene>
<dbReference type="CDD" id="cd01748">
    <property type="entry name" value="GATase1_IGP_Synthase"/>
    <property type="match status" value="1"/>
</dbReference>
<reference evidence="13 14" key="1">
    <citation type="submission" date="2016-01" db="EMBL/GenBank/DDBJ databases">
        <title>Genome sequence of the yeast Holleya sinecauda.</title>
        <authorList>
            <person name="Dietrich F.S."/>
        </authorList>
    </citation>
    <scope>NUCLEOTIDE SEQUENCE [LARGE SCALE GENOMIC DNA]</scope>
    <source>
        <strain evidence="13 14">ATCC 58844</strain>
    </source>
</reference>